<dbReference type="PIRSF" id="PIRSF004681">
    <property type="entry name" value="UCP004681"/>
    <property type="match status" value="1"/>
</dbReference>
<gene>
    <name evidence="2" type="ORF">EWE74_05400</name>
</gene>
<dbReference type="NCBIfam" id="TIGR00149">
    <property type="entry name" value="TIGR00149_YjbQ"/>
    <property type="match status" value="1"/>
</dbReference>
<dbReference type="PANTHER" id="PTHR30615:SF8">
    <property type="entry name" value="UPF0047 PROTEIN C4A8.02C"/>
    <property type="match status" value="1"/>
</dbReference>
<keyword evidence="3" id="KW-1185">Reference proteome</keyword>
<evidence type="ECO:0000256" key="1">
    <source>
        <dbReference type="ARBA" id="ARBA00005534"/>
    </source>
</evidence>
<reference evidence="2 3" key="1">
    <citation type="submission" date="2019-02" db="EMBL/GenBank/DDBJ databases">
        <authorList>
            <person name="Li Y."/>
        </authorList>
    </citation>
    <scope>NUCLEOTIDE SEQUENCE [LARGE SCALE GENOMIC DNA]</scope>
    <source>
        <strain evidence="2 3">30C10-4-7</strain>
    </source>
</reference>
<organism evidence="2 3">
    <name type="scientific">Sphingobacterium corticibacterium</name>
    <dbReference type="NCBI Taxonomy" id="2484746"/>
    <lineage>
        <taxon>Bacteria</taxon>
        <taxon>Pseudomonadati</taxon>
        <taxon>Bacteroidota</taxon>
        <taxon>Sphingobacteriia</taxon>
        <taxon>Sphingobacteriales</taxon>
        <taxon>Sphingobacteriaceae</taxon>
        <taxon>Sphingobacterium</taxon>
    </lineage>
</organism>
<dbReference type="PANTHER" id="PTHR30615">
    <property type="entry name" value="UNCHARACTERIZED PROTEIN YJBQ-RELATED"/>
    <property type="match status" value="1"/>
</dbReference>
<sequence>MQIFQVLLNIAPKKRGFHLITSDIIRSLPEISSIKTGICQVFIQHTSASLTINENADNTVRADFETFFNKSVPENDPDYLHDYEGSDDMPAHLKSSLLGSSVIIPVTNGRLNLGTWQGIYLCEHRDHGGSRRLVITAWGL</sequence>
<proteinExistence type="inferred from homology"/>
<dbReference type="Pfam" id="PF01894">
    <property type="entry name" value="YjbQ"/>
    <property type="match status" value="1"/>
</dbReference>
<name>A0A4Q6XZD4_9SPHI</name>
<dbReference type="InterPro" id="IPR001602">
    <property type="entry name" value="UPF0047_YjbQ-like"/>
</dbReference>
<protein>
    <submittedName>
        <fullName evidence="2">YjbQ family protein</fullName>
    </submittedName>
</protein>
<dbReference type="EMBL" id="SGIT01000001">
    <property type="protein sequence ID" value="RZF62237.1"/>
    <property type="molecule type" value="Genomic_DNA"/>
</dbReference>
<dbReference type="AlphaFoldDB" id="A0A4Q6XZD4"/>
<dbReference type="PROSITE" id="PS01314">
    <property type="entry name" value="UPF0047"/>
    <property type="match status" value="1"/>
</dbReference>
<dbReference type="SUPFAM" id="SSF111038">
    <property type="entry name" value="YjbQ-like"/>
    <property type="match status" value="1"/>
</dbReference>
<comment type="caution">
    <text evidence="2">The sequence shown here is derived from an EMBL/GenBank/DDBJ whole genome shotgun (WGS) entry which is preliminary data.</text>
</comment>
<evidence type="ECO:0000313" key="2">
    <source>
        <dbReference type="EMBL" id="RZF62237.1"/>
    </source>
</evidence>
<comment type="similarity">
    <text evidence="1">Belongs to the UPF0047 family.</text>
</comment>
<dbReference type="Gene3D" id="2.60.120.460">
    <property type="entry name" value="YjbQ-like"/>
    <property type="match status" value="1"/>
</dbReference>
<evidence type="ECO:0000313" key="3">
    <source>
        <dbReference type="Proteomes" id="UP000292855"/>
    </source>
</evidence>
<dbReference type="RefSeq" id="WP_130140466.1">
    <property type="nucleotide sequence ID" value="NZ_SGIT01000001.1"/>
</dbReference>
<accession>A0A4Q6XZD4</accession>
<dbReference type="Proteomes" id="UP000292855">
    <property type="component" value="Unassembled WGS sequence"/>
</dbReference>
<dbReference type="OrthoDB" id="9801725at2"/>
<dbReference type="InterPro" id="IPR035917">
    <property type="entry name" value="YjbQ-like_sf"/>
</dbReference>